<dbReference type="InterPro" id="IPR009019">
    <property type="entry name" value="KH_sf_prok-type"/>
</dbReference>
<dbReference type="InterPro" id="IPR015946">
    <property type="entry name" value="KH_dom-like_a/b"/>
</dbReference>
<evidence type="ECO:0000256" key="6">
    <source>
        <dbReference type="ARBA" id="ARBA00023134"/>
    </source>
</evidence>
<gene>
    <name evidence="7" type="primary">era</name>
    <name evidence="12" type="ORF">D9V75_01245</name>
</gene>
<comment type="subunit">
    <text evidence="7">Monomer.</text>
</comment>
<evidence type="ECO:0000259" key="10">
    <source>
        <dbReference type="PROSITE" id="PS50823"/>
    </source>
</evidence>
<evidence type="ECO:0000256" key="2">
    <source>
        <dbReference type="ARBA" id="ARBA00020484"/>
    </source>
</evidence>
<dbReference type="AlphaFoldDB" id="A0A4D6Y3X3"/>
<dbReference type="CDD" id="cd22534">
    <property type="entry name" value="KH-II_Era"/>
    <property type="match status" value="1"/>
</dbReference>
<accession>A0A4D6Y3X3</accession>
<evidence type="ECO:0000313" key="13">
    <source>
        <dbReference type="Proteomes" id="UP000298673"/>
    </source>
</evidence>
<dbReference type="Gene3D" id="3.40.50.300">
    <property type="entry name" value="P-loop containing nucleotide triphosphate hydrolases"/>
    <property type="match status" value="1"/>
</dbReference>
<evidence type="ECO:0000313" key="12">
    <source>
        <dbReference type="EMBL" id="QCI24336.1"/>
    </source>
</evidence>
<dbReference type="SUPFAM" id="SSF54814">
    <property type="entry name" value="Prokaryotic type KH domain (KH-domain type II)"/>
    <property type="match status" value="1"/>
</dbReference>
<dbReference type="Pfam" id="PF07650">
    <property type="entry name" value="KH_2"/>
    <property type="match status" value="1"/>
</dbReference>
<evidence type="ECO:0000256" key="7">
    <source>
        <dbReference type="HAMAP-Rule" id="MF_00367"/>
    </source>
</evidence>
<dbReference type="NCBIfam" id="TIGR00436">
    <property type="entry name" value="era"/>
    <property type="match status" value="1"/>
</dbReference>
<dbReference type="HAMAP" id="MF_00367">
    <property type="entry name" value="GTPase_Era"/>
    <property type="match status" value="1"/>
</dbReference>
<sequence length="285" mass="32994">MNINKQYCGYITITGKPNVGKSTILNQLIGQKISITSKKKNTTKQNIIGIKTELYHQYIYIDTPGINIDQNKFHIQEKYNNIKDIVKNLALMILVVDCTNLTKNDKIILKNIKNINVPIIIVINKIDKIAQKRKLLPYINFIKKMIDSAEIVPISAKKRDNIVLLESIVKSYLSQKMHIFPKNCFTTNSRFFTISEIIREKLIALLEDELPSIITVSIDSLEEKKIGYLCIKSIIYVKNKRQKKIVIGHNGEKIKKISILSRYSIEKKILKKVHLFLWVKEKNKN</sequence>
<feature type="region of interest" description="G3" evidence="8">
    <location>
        <begin position="62"/>
        <end position="65"/>
    </location>
</feature>
<keyword evidence="3 7" id="KW-0690">Ribosome biogenesis</keyword>
<dbReference type="NCBIfam" id="TIGR00231">
    <property type="entry name" value="small_GTP"/>
    <property type="match status" value="1"/>
</dbReference>
<keyword evidence="7" id="KW-0963">Cytoplasm</keyword>
<keyword evidence="6 7" id="KW-0342">GTP-binding</keyword>
<dbReference type="InterPro" id="IPR006073">
    <property type="entry name" value="GTP-bd"/>
</dbReference>
<dbReference type="GO" id="GO:0000028">
    <property type="term" value="P:ribosomal small subunit assembly"/>
    <property type="evidence" value="ECO:0007669"/>
    <property type="project" value="TreeGrafter"/>
</dbReference>
<dbReference type="InterPro" id="IPR030388">
    <property type="entry name" value="G_ERA_dom"/>
</dbReference>
<evidence type="ECO:0000259" key="11">
    <source>
        <dbReference type="PROSITE" id="PS51713"/>
    </source>
</evidence>
<dbReference type="RefSeq" id="WP_158343481.1">
    <property type="nucleotide sequence ID" value="NZ_CP034861.1"/>
</dbReference>
<dbReference type="GO" id="GO:0043024">
    <property type="term" value="F:ribosomal small subunit binding"/>
    <property type="evidence" value="ECO:0007669"/>
    <property type="project" value="TreeGrafter"/>
</dbReference>
<dbReference type="PROSITE" id="PS51713">
    <property type="entry name" value="G_ERA"/>
    <property type="match status" value="1"/>
</dbReference>
<reference evidence="12 13" key="2">
    <citation type="submission" date="2019-05" db="EMBL/GenBank/DDBJ databases">
        <title>Genome evolution of the obligate endosymbiont Buchnera aphidicola.</title>
        <authorList>
            <person name="Moran N.A."/>
        </authorList>
    </citation>
    <scope>NUCLEOTIDE SEQUENCE [LARGE SCALE GENOMIC DNA]</scope>
    <source>
        <strain evidence="12 13">Mst</strain>
    </source>
</reference>
<name>A0A4D6Y3X3_9GAMM</name>
<feature type="region of interest" description="G4" evidence="8">
    <location>
        <begin position="124"/>
        <end position="127"/>
    </location>
</feature>
<dbReference type="NCBIfam" id="NF000908">
    <property type="entry name" value="PRK00089.1"/>
    <property type="match status" value="1"/>
</dbReference>
<feature type="region of interest" description="G1" evidence="8">
    <location>
        <begin position="15"/>
        <end position="22"/>
    </location>
</feature>
<dbReference type="InterPro" id="IPR005225">
    <property type="entry name" value="Small_GTP-bd"/>
</dbReference>
<dbReference type="CDD" id="cd04163">
    <property type="entry name" value="Era"/>
    <property type="match status" value="1"/>
</dbReference>
<evidence type="ECO:0000256" key="3">
    <source>
        <dbReference type="ARBA" id="ARBA00022517"/>
    </source>
</evidence>
<feature type="domain" description="KH type-2" evidence="10">
    <location>
        <begin position="206"/>
        <end position="283"/>
    </location>
</feature>
<keyword evidence="7" id="KW-1003">Cell membrane</keyword>
<dbReference type="InterPro" id="IPR004044">
    <property type="entry name" value="KH_dom_type_2"/>
</dbReference>
<keyword evidence="4 7" id="KW-0547">Nucleotide-binding</keyword>
<reference evidence="12 13" key="1">
    <citation type="submission" date="2018-12" db="EMBL/GenBank/DDBJ databases">
        <authorList>
            <person name="Chong R.A."/>
        </authorList>
    </citation>
    <scope>NUCLEOTIDE SEQUENCE [LARGE SCALE GENOMIC DNA]</scope>
    <source>
        <strain evidence="12 13">Mst</strain>
    </source>
</reference>
<dbReference type="Pfam" id="PF01926">
    <property type="entry name" value="MMR_HSR1"/>
    <property type="match status" value="1"/>
</dbReference>
<dbReference type="GO" id="GO:0003924">
    <property type="term" value="F:GTPase activity"/>
    <property type="evidence" value="ECO:0007669"/>
    <property type="project" value="UniProtKB-UniRule"/>
</dbReference>
<dbReference type="GO" id="GO:0005886">
    <property type="term" value="C:plasma membrane"/>
    <property type="evidence" value="ECO:0007669"/>
    <property type="project" value="UniProtKB-SubCell"/>
</dbReference>
<feature type="binding site" evidence="7">
    <location>
        <begin position="124"/>
        <end position="127"/>
    </location>
    <ligand>
        <name>GTP</name>
        <dbReference type="ChEBI" id="CHEBI:37565"/>
    </ligand>
</feature>
<feature type="domain" description="Era-type G" evidence="11">
    <location>
        <begin position="7"/>
        <end position="175"/>
    </location>
</feature>
<keyword evidence="7" id="KW-0699">rRNA-binding</keyword>
<dbReference type="Proteomes" id="UP000298673">
    <property type="component" value="Chromosome"/>
</dbReference>
<dbReference type="GO" id="GO:0005525">
    <property type="term" value="F:GTP binding"/>
    <property type="evidence" value="ECO:0007669"/>
    <property type="project" value="UniProtKB-UniRule"/>
</dbReference>
<evidence type="ECO:0000256" key="4">
    <source>
        <dbReference type="ARBA" id="ARBA00022741"/>
    </source>
</evidence>
<dbReference type="GO" id="GO:0070181">
    <property type="term" value="F:small ribosomal subunit rRNA binding"/>
    <property type="evidence" value="ECO:0007669"/>
    <property type="project" value="UniProtKB-UniRule"/>
</dbReference>
<evidence type="ECO:0000256" key="9">
    <source>
        <dbReference type="RuleBase" id="RU003761"/>
    </source>
</evidence>
<dbReference type="OrthoDB" id="9805918at2"/>
<dbReference type="GO" id="GO:0005829">
    <property type="term" value="C:cytosol"/>
    <property type="evidence" value="ECO:0007669"/>
    <property type="project" value="TreeGrafter"/>
</dbReference>
<dbReference type="EMBL" id="CP034861">
    <property type="protein sequence ID" value="QCI24336.1"/>
    <property type="molecule type" value="Genomic_DNA"/>
</dbReference>
<dbReference type="PANTHER" id="PTHR42698">
    <property type="entry name" value="GTPASE ERA"/>
    <property type="match status" value="1"/>
</dbReference>
<comment type="similarity">
    <text evidence="1 7 8 9">Belongs to the TRAFAC class TrmE-Era-EngA-EngB-Septin-like GTPase superfamily. Era GTPase family.</text>
</comment>
<dbReference type="PANTHER" id="PTHR42698:SF1">
    <property type="entry name" value="GTPASE ERA, MITOCHONDRIAL"/>
    <property type="match status" value="1"/>
</dbReference>
<comment type="function">
    <text evidence="7">An essential GTPase that binds both GDP and GTP, with rapid nucleotide exchange. Plays a role in 16S rRNA processing and 30S ribosomal subunit biogenesis and possibly also in cell cycle regulation and energy metabolism.</text>
</comment>
<keyword evidence="7" id="KW-0472">Membrane</keyword>
<organism evidence="12 13">
    <name type="scientific">Buchnera aphidicola</name>
    <name type="common">Muscaphis stroyani</name>
    <dbReference type="NCBI Taxonomy" id="1241869"/>
    <lineage>
        <taxon>Bacteria</taxon>
        <taxon>Pseudomonadati</taxon>
        <taxon>Pseudomonadota</taxon>
        <taxon>Gammaproteobacteria</taxon>
        <taxon>Enterobacterales</taxon>
        <taxon>Erwiniaceae</taxon>
        <taxon>Buchnera</taxon>
    </lineage>
</organism>
<feature type="binding site" evidence="7">
    <location>
        <begin position="62"/>
        <end position="66"/>
    </location>
    <ligand>
        <name>GTP</name>
        <dbReference type="ChEBI" id="CHEBI:37565"/>
    </ligand>
</feature>
<feature type="binding site" evidence="7">
    <location>
        <begin position="15"/>
        <end position="22"/>
    </location>
    <ligand>
        <name>GTP</name>
        <dbReference type="ChEBI" id="CHEBI:37565"/>
    </ligand>
</feature>
<dbReference type="SUPFAM" id="SSF52540">
    <property type="entry name" value="P-loop containing nucleoside triphosphate hydrolases"/>
    <property type="match status" value="1"/>
</dbReference>
<evidence type="ECO:0000256" key="1">
    <source>
        <dbReference type="ARBA" id="ARBA00007921"/>
    </source>
</evidence>
<dbReference type="PROSITE" id="PS50823">
    <property type="entry name" value="KH_TYPE_2"/>
    <property type="match status" value="1"/>
</dbReference>
<feature type="region of interest" description="G5" evidence="8">
    <location>
        <begin position="154"/>
        <end position="156"/>
    </location>
</feature>
<evidence type="ECO:0000256" key="8">
    <source>
        <dbReference type="PROSITE-ProRule" id="PRU01050"/>
    </source>
</evidence>
<proteinExistence type="inferred from homology"/>
<keyword evidence="5 7" id="KW-0694">RNA-binding</keyword>
<evidence type="ECO:0000256" key="5">
    <source>
        <dbReference type="ARBA" id="ARBA00022884"/>
    </source>
</evidence>
<dbReference type="InterPro" id="IPR027417">
    <property type="entry name" value="P-loop_NTPase"/>
</dbReference>
<dbReference type="Gene3D" id="3.30.300.20">
    <property type="match status" value="1"/>
</dbReference>
<feature type="region of interest" description="G2" evidence="8">
    <location>
        <begin position="41"/>
        <end position="45"/>
    </location>
</feature>
<protein>
    <recommendedName>
        <fullName evidence="2 7">GTPase Era</fullName>
    </recommendedName>
</protein>
<dbReference type="InterPro" id="IPR005662">
    <property type="entry name" value="GTPase_Era-like"/>
</dbReference>
<comment type="subcellular location">
    <subcellularLocation>
        <location evidence="7">Cytoplasm</location>
    </subcellularLocation>
    <subcellularLocation>
        <location evidence="7">Cell membrane</location>
        <topology evidence="7">Peripheral membrane protein</topology>
    </subcellularLocation>
</comment>